<dbReference type="InterPro" id="IPR051012">
    <property type="entry name" value="CellSynth/LPSAsmb/PSIAsmb"/>
</dbReference>
<feature type="repeat" description="TPR" evidence="3">
    <location>
        <begin position="690"/>
        <end position="723"/>
    </location>
</feature>
<evidence type="ECO:0000256" key="2">
    <source>
        <dbReference type="ARBA" id="ARBA00022803"/>
    </source>
</evidence>
<name>A0A0H5DP35_9BACT</name>
<feature type="repeat" description="TPR" evidence="3">
    <location>
        <begin position="622"/>
        <end position="655"/>
    </location>
</feature>
<feature type="repeat" description="TPR" evidence="3">
    <location>
        <begin position="1376"/>
        <end position="1409"/>
    </location>
</feature>
<dbReference type="Pfam" id="PF13374">
    <property type="entry name" value="TPR_10"/>
    <property type="match status" value="1"/>
</dbReference>
<feature type="repeat" description="TPR" evidence="3">
    <location>
        <begin position="297"/>
        <end position="330"/>
    </location>
</feature>
<dbReference type="PROSITE" id="PS50005">
    <property type="entry name" value="TPR"/>
    <property type="match status" value="20"/>
</dbReference>
<dbReference type="RefSeq" id="WP_098037958.1">
    <property type="nucleotide sequence ID" value="NZ_CWGJ01000011.1"/>
</dbReference>
<feature type="repeat" description="TPR" evidence="3">
    <location>
        <begin position="475"/>
        <end position="508"/>
    </location>
</feature>
<dbReference type="InterPro" id="IPR019734">
    <property type="entry name" value="TPR_rpt"/>
</dbReference>
<feature type="repeat" description="TPR" evidence="3">
    <location>
        <begin position="116"/>
        <end position="149"/>
    </location>
</feature>
<dbReference type="InterPro" id="IPR003107">
    <property type="entry name" value="HAT"/>
</dbReference>
<proteinExistence type="predicted"/>
<dbReference type="SUPFAM" id="SSF48452">
    <property type="entry name" value="TPR-like"/>
    <property type="match status" value="5"/>
</dbReference>
<organism evidence="4 5">
    <name type="scientific">Estrella lausannensis</name>
    <dbReference type="NCBI Taxonomy" id="483423"/>
    <lineage>
        <taxon>Bacteria</taxon>
        <taxon>Pseudomonadati</taxon>
        <taxon>Chlamydiota</taxon>
        <taxon>Chlamydiia</taxon>
        <taxon>Parachlamydiales</taxon>
        <taxon>Candidatus Criblamydiaceae</taxon>
        <taxon>Estrella</taxon>
    </lineage>
</organism>
<dbReference type="PANTHER" id="PTHR45586">
    <property type="entry name" value="TPR REPEAT-CONTAINING PROTEIN PA4667"/>
    <property type="match status" value="1"/>
</dbReference>
<dbReference type="Pfam" id="PF14559">
    <property type="entry name" value="TPR_19"/>
    <property type="match status" value="6"/>
</dbReference>
<evidence type="ECO:0000256" key="1">
    <source>
        <dbReference type="ARBA" id="ARBA00022737"/>
    </source>
</evidence>
<keyword evidence="1" id="KW-0677">Repeat</keyword>
<dbReference type="SMART" id="SM00028">
    <property type="entry name" value="TPR"/>
    <property type="match status" value="32"/>
</dbReference>
<dbReference type="Pfam" id="PF13432">
    <property type="entry name" value="TPR_16"/>
    <property type="match status" value="5"/>
</dbReference>
<keyword evidence="5" id="KW-1185">Reference proteome</keyword>
<gene>
    <name evidence="4" type="ORF">ELAC_0755</name>
</gene>
<dbReference type="Pfam" id="PF13181">
    <property type="entry name" value="TPR_8"/>
    <property type="match status" value="1"/>
</dbReference>
<dbReference type="PROSITE" id="PS50293">
    <property type="entry name" value="TPR_REGION"/>
    <property type="match status" value="1"/>
</dbReference>
<keyword evidence="2 3" id="KW-0802">TPR repeat</keyword>
<feature type="repeat" description="TPR" evidence="3">
    <location>
        <begin position="1048"/>
        <end position="1081"/>
    </location>
</feature>
<feature type="repeat" description="TPR" evidence="3">
    <location>
        <begin position="833"/>
        <end position="866"/>
    </location>
</feature>
<feature type="repeat" description="TPR" evidence="3">
    <location>
        <begin position="980"/>
        <end position="1013"/>
    </location>
</feature>
<protein>
    <submittedName>
        <fullName evidence="4">Uncharacterized protein</fullName>
    </submittedName>
</protein>
<feature type="repeat" description="TPR" evidence="3">
    <location>
        <begin position="48"/>
        <end position="81"/>
    </location>
</feature>
<reference evidence="5" key="1">
    <citation type="submission" date="2015-06" db="EMBL/GenBank/DDBJ databases">
        <authorList>
            <person name="Bertelli C."/>
        </authorList>
    </citation>
    <scope>NUCLEOTIDE SEQUENCE [LARGE SCALE GENOMIC DNA]</scope>
    <source>
        <strain evidence="5">CRIB-30</strain>
    </source>
</reference>
<dbReference type="InterPro" id="IPR011990">
    <property type="entry name" value="TPR-like_helical_dom_sf"/>
</dbReference>
<feature type="repeat" description="TPR" evidence="3">
    <location>
        <begin position="1342"/>
        <end position="1375"/>
    </location>
</feature>
<feature type="repeat" description="TPR" evidence="3">
    <location>
        <begin position="867"/>
        <end position="900"/>
    </location>
</feature>
<dbReference type="EMBL" id="CWGJ01000011">
    <property type="protein sequence ID" value="CRX38107.1"/>
    <property type="molecule type" value="Genomic_DNA"/>
</dbReference>
<feature type="repeat" description="TPR" evidence="3">
    <location>
        <begin position="656"/>
        <end position="689"/>
    </location>
</feature>
<feature type="repeat" description="TPR" evidence="3">
    <location>
        <begin position="331"/>
        <end position="364"/>
    </location>
</feature>
<accession>A0A0H5DP35</accession>
<feature type="repeat" description="TPR" evidence="3">
    <location>
        <begin position="799"/>
        <end position="832"/>
    </location>
</feature>
<sequence>MKKIIFLSLICSVPLIGATPSESEESQKRFNAIVKSYEEKIEKDPNNFRLILAVADVYYSLQEYAKAVKFYRMALKLRPDDVKIQTSLAQAYLNNDDRKRSQLIINEVLKKHPDNVEALSGLARLQTLNYQFAEADKTLETALKLDPKHFTSLFYLASLRIAEGRYDTAKKILEQLVRQNPSTVWVQQALKNAELGPALEQVEELEQKGNYQQALFVLSELQKKDPDSVQLYKYLAQVNNQMKRYSQSIELLNEGIGRFPKNMSLRMALGFTYLAKNDLDMADYIFKKAIEQGVSLSDAQAGLGRIALLRGNKNQALKLYQISLELNPTNILTLSYIADLLLADKNYQEAIEVYNQILKINPKAVFAKQKIEEALMDPYFEKIKKEIDLSRIETIYEELLRKFPHNPTGYLQFAEFLRSRENYAKAILVTDQGILINHDNIPLIQERALNYLLKKEFAKALSDYNTILAIQPQNVEALSGVGRILSNTGDIEGAEKLYLESLKIDPNNQTALNYLLDLKLKQKAYLEAAELAQSVMITNPQADWAREQYINARWGTLFDEAESLQKEGRLQEALKVLETIQKQAPSSERVYIDIGSILTKEKRYKEAIKIYREGIDANPQSDQLYINLGLIYLELNQTEEARFLFNQALRKNPRNADAIAGLGKTVQAEGNEEKAKLLYLSALDVNPNNLLALSYLASYYMLEHDYESAEQIYKKITTLDPKAVWARLALLESRVQSSLVKGEKGRFSAYASIYLKLIEEYPNEPEAYVLLAKLAIKMNQPEDAIKILNQGLKVLPDSNELKNTMGLAYIAQGNLTRARTLFEDILKIDPENIEALNGRGRIEELSGGKSAAIAWYEKALKINPSNFQAGTNLANLYYDRGQYAEAEELYKNMQKLQPQARWLEIARLDAKHGKILREIEVKEQDNDIIRAAALYDQLLQEEPKVGEYYLRAALFFARHKEYQRAIDTYIQGIKVEPGSAELHAGLGLSYLSLKKTDLATAAFEQALVLDPQNVDSLAGLGVVKMLQDQYGESEKLIRTAMNLDPKGIAPLSAFGDLMMKKKNYKEAERAYRKLLKLRPDEKWVKLSLDTAIYGPEIEQIKSLIKKEQFSEAADIYSKLLQQSPDNPQFYYGLGQMLMRLRDYGKSMEINQEGLDKNPESNELRIALAFAQLFSGMLQEAKVNLSQALDADRKNPEALAGLGRVYALEGNPAQAESLYRTALTIDPRNISALSFYSQLLMKQRRYGEAEEIYTTLLQDLPNDEWVLHGRQDAIDGPVKDIANRLANFEEFELAARLYAGLLEASPDDPTRYLALGQMYVDLDCYCKGLEVFYRGLQIDNNAPYLWHAIAETYIELEEYEKARCILSRLLWRNPEDAEAWAGLGRIEAMNGSYCAAECYYGEALTLSPSNLNALSFYADLKEDEHYYFSSRWTWKQIYTLFKKEMQQFCEPIPKWVKRGYNNTLNLSRPVMTWGGWYHEEDEWSRIDHRWSAKYQVYGGRFLLNYPVNDNFSFFGRYIDQLYVLRDLLEHTRIYSFDVQRLHLGAKQVFSPCLYAFGQIGFSRYSPYQSTTFKCQTHTLIEPSITLVYHTPIQKATLSYLAESDLVARNFSDNHAKLVGYDIIAGTYERKVMKRGWAGLEANATWYRDYVNNKSQKVLGWFQWRPPCYSDNILFRYFAKYQSFSQNIPDYYTYKPQIVNQLQVTLEKDWRIRCADKFYTSLSYGHGWQNTRTRFSEIIVVAPTVANPPIRWDNRQYDIVFGSLIYKYNCLQVALAGDLYRDSEKYTIGTIGLDVSWRF</sequence>
<feature type="repeat" description="TPR" evidence="3">
    <location>
        <begin position="1127"/>
        <end position="1160"/>
    </location>
</feature>
<dbReference type="SMART" id="SM00386">
    <property type="entry name" value="HAT"/>
    <property type="match status" value="12"/>
</dbReference>
<evidence type="ECO:0000313" key="4">
    <source>
        <dbReference type="EMBL" id="CRX38107.1"/>
    </source>
</evidence>
<dbReference type="Gene3D" id="1.25.40.10">
    <property type="entry name" value="Tetratricopeptide repeat domain"/>
    <property type="match status" value="10"/>
</dbReference>
<feature type="repeat" description="TPR" evidence="3">
    <location>
        <begin position="765"/>
        <end position="798"/>
    </location>
</feature>
<dbReference type="PANTHER" id="PTHR45586:SF1">
    <property type="entry name" value="LIPOPOLYSACCHARIDE ASSEMBLY PROTEIN B"/>
    <property type="match status" value="1"/>
</dbReference>
<evidence type="ECO:0000313" key="5">
    <source>
        <dbReference type="Proteomes" id="UP000220251"/>
    </source>
</evidence>
<dbReference type="GO" id="GO:0006396">
    <property type="term" value="P:RNA processing"/>
    <property type="evidence" value="ECO:0007669"/>
    <property type="project" value="InterPro"/>
</dbReference>
<evidence type="ECO:0000256" key="3">
    <source>
        <dbReference type="PROSITE-ProRule" id="PRU00339"/>
    </source>
</evidence>
<dbReference type="OrthoDB" id="9769030at2"/>
<feature type="repeat" description="TPR" evidence="3">
    <location>
        <begin position="588"/>
        <end position="621"/>
    </location>
</feature>
<dbReference type="Pfam" id="PF13414">
    <property type="entry name" value="TPR_11"/>
    <property type="match status" value="1"/>
</dbReference>
<feature type="repeat" description="TPR" evidence="3">
    <location>
        <begin position="946"/>
        <end position="979"/>
    </location>
</feature>
<feature type="repeat" description="TPR" evidence="3">
    <location>
        <begin position="1195"/>
        <end position="1228"/>
    </location>
</feature>
<dbReference type="Proteomes" id="UP000220251">
    <property type="component" value="Unassembled WGS sequence"/>
</dbReference>